<evidence type="ECO:0000256" key="3">
    <source>
        <dbReference type="SAM" id="MobiDB-lite"/>
    </source>
</evidence>
<dbReference type="NCBIfam" id="TIGR00756">
    <property type="entry name" value="PPR"/>
    <property type="match status" value="7"/>
</dbReference>
<dbReference type="Gene3D" id="1.25.40.10">
    <property type="entry name" value="Tetratricopeptide repeat domain"/>
    <property type="match status" value="3"/>
</dbReference>
<reference evidence="4" key="1">
    <citation type="journal article" date="2017" name="Gigascience">
        <title>The genome draft of coconut (Cocos nucifera).</title>
        <authorList>
            <person name="Xiao Y."/>
            <person name="Xu P."/>
            <person name="Fan H."/>
            <person name="Baudouin L."/>
            <person name="Xia W."/>
            <person name="Bocs S."/>
            <person name="Xu J."/>
            <person name="Li Q."/>
            <person name="Guo A."/>
            <person name="Zhou L."/>
            <person name="Li J."/>
            <person name="Wu Y."/>
            <person name="Ma Z."/>
            <person name="Armero A."/>
            <person name="Issali A.E."/>
            <person name="Liu N."/>
            <person name="Peng M."/>
            <person name="Yang Y."/>
        </authorList>
    </citation>
    <scope>NUCLEOTIDE SEQUENCE</scope>
    <source>
        <tissue evidence="4">Spear leaf of Hainan Tall coconut</tissue>
    </source>
</reference>
<feature type="repeat" description="PPR" evidence="2">
    <location>
        <begin position="704"/>
        <end position="738"/>
    </location>
</feature>
<dbReference type="PANTHER" id="PTHR46935:SF1">
    <property type="entry name" value="OS01G0674700 PROTEIN"/>
    <property type="match status" value="1"/>
</dbReference>
<keyword evidence="5" id="KW-1185">Reference proteome</keyword>
<feature type="repeat" description="PPR" evidence="2">
    <location>
        <begin position="657"/>
        <end position="691"/>
    </location>
</feature>
<dbReference type="GO" id="GO:0009507">
    <property type="term" value="C:chloroplast"/>
    <property type="evidence" value="ECO:0007669"/>
    <property type="project" value="TreeGrafter"/>
</dbReference>
<feature type="region of interest" description="Disordered" evidence="3">
    <location>
        <begin position="220"/>
        <end position="246"/>
    </location>
</feature>
<dbReference type="GO" id="GO:0009658">
    <property type="term" value="P:chloroplast organization"/>
    <property type="evidence" value="ECO:0007669"/>
    <property type="project" value="InterPro"/>
</dbReference>
<feature type="repeat" description="PPR" evidence="2">
    <location>
        <begin position="484"/>
        <end position="518"/>
    </location>
</feature>
<dbReference type="SUPFAM" id="SSF48452">
    <property type="entry name" value="TPR-like"/>
    <property type="match status" value="1"/>
</dbReference>
<feature type="repeat" description="PPR" evidence="2">
    <location>
        <begin position="910"/>
        <end position="944"/>
    </location>
</feature>
<name>A0A8K0MXU7_COCNU</name>
<evidence type="ECO:0000256" key="2">
    <source>
        <dbReference type="PROSITE-ProRule" id="PRU00708"/>
    </source>
</evidence>
<feature type="repeat" description="PPR" evidence="2">
    <location>
        <begin position="957"/>
        <end position="991"/>
    </location>
</feature>
<dbReference type="Pfam" id="PF13812">
    <property type="entry name" value="PPR_3"/>
    <property type="match status" value="2"/>
</dbReference>
<dbReference type="Pfam" id="PF13041">
    <property type="entry name" value="PPR_2"/>
    <property type="match status" value="1"/>
</dbReference>
<comment type="caution">
    <text evidence="4">The sequence shown here is derived from an EMBL/GenBank/DDBJ whole genome shotgun (WGS) entry which is preliminary data.</text>
</comment>
<proteinExistence type="predicted"/>
<evidence type="ECO:0000313" key="4">
    <source>
        <dbReference type="EMBL" id="KAG1331878.1"/>
    </source>
</evidence>
<feature type="compositionally biased region" description="Basic and acidic residues" evidence="3">
    <location>
        <begin position="150"/>
        <end position="163"/>
    </location>
</feature>
<organism evidence="4 5">
    <name type="scientific">Cocos nucifera</name>
    <name type="common">Coconut palm</name>
    <dbReference type="NCBI Taxonomy" id="13894"/>
    <lineage>
        <taxon>Eukaryota</taxon>
        <taxon>Viridiplantae</taxon>
        <taxon>Streptophyta</taxon>
        <taxon>Embryophyta</taxon>
        <taxon>Tracheophyta</taxon>
        <taxon>Spermatophyta</taxon>
        <taxon>Magnoliopsida</taxon>
        <taxon>Liliopsida</taxon>
        <taxon>Arecaceae</taxon>
        <taxon>Arecoideae</taxon>
        <taxon>Cocoseae</taxon>
        <taxon>Attaleinae</taxon>
        <taxon>Cocos</taxon>
    </lineage>
</organism>
<dbReference type="OrthoDB" id="1909155at2759"/>
<dbReference type="FunFam" id="1.25.40.10:FF:000363">
    <property type="entry name" value="Pentatricopeptide repeat-containing protein"/>
    <property type="match status" value="1"/>
</dbReference>
<feature type="region of interest" description="Disordered" evidence="3">
    <location>
        <begin position="150"/>
        <end position="188"/>
    </location>
</feature>
<dbReference type="InterPro" id="IPR002885">
    <property type="entry name" value="PPR_rpt"/>
</dbReference>
<dbReference type="EMBL" id="CM017873">
    <property type="protein sequence ID" value="KAG1331878.1"/>
    <property type="molecule type" value="Genomic_DNA"/>
</dbReference>
<gene>
    <name evidence="4" type="ORF">COCNU_02G018460</name>
</gene>
<evidence type="ECO:0000256" key="1">
    <source>
        <dbReference type="ARBA" id="ARBA00022737"/>
    </source>
</evidence>
<feature type="region of interest" description="Disordered" evidence="3">
    <location>
        <begin position="1301"/>
        <end position="1365"/>
    </location>
</feature>
<dbReference type="Pfam" id="PF01535">
    <property type="entry name" value="PPR"/>
    <property type="match status" value="4"/>
</dbReference>
<dbReference type="FunFam" id="1.25.40.10:FF:001393">
    <property type="entry name" value="Pentatricopeptide repeat-containing protein chloroplastic"/>
    <property type="match status" value="2"/>
</dbReference>
<dbReference type="PANTHER" id="PTHR46935">
    <property type="entry name" value="OS01G0674700 PROTEIN"/>
    <property type="match status" value="1"/>
</dbReference>
<reference evidence="4" key="2">
    <citation type="submission" date="2019-07" db="EMBL/GenBank/DDBJ databases">
        <authorList>
            <person name="Yang Y."/>
            <person name="Bocs S."/>
            <person name="Baudouin L."/>
        </authorList>
    </citation>
    <scope>NUCLEOTIDE SEQUENCE</scope>
    <source>
        <tissue evidence="4">Spear leaf of Hainan Tall coconut</tissue>
    </source>
</reference>
<dbReference type="PROSITE" id="PS51375">
    <property type="entry name" value="PPR"/>
    <property type="match status" value="5"/>
</dbReference>
<dbReference type="Proteomes" id="UP000797356">
    <property type="component" value="Chromosome 2"/>
</dbReference>
<evidence type="ECO:0000313" key="5">
    <source>
        <dbReference type="Proteomes" id="UP000797356"/>
    </source>
</evidence>
<dbReference type="InterPro" id="IPR044645">
    <property type="entry name" value="DG1/EMB2279-like"/>
</dbReference>
<protein>
    <submittedName>
        <fullName evidence="4">Putative pentatricopeptide repeat-containing protein, chloroplastic</fullName>
    </submittedName>
</protein>
<dbReference type="InterPro" id="IPR011990">
    <property type="entry name" value="TPR-like_helical_dom_sf"/>
</dbReference>
<accession>A0A8K0MXU7</accession>
<sequence>MTTTNGQINVFDLKGIRVFFSGSSLNSCSGAGLLIPGRPVSSIILNSLRVTKSWDFDVRKPKLRVANALANGEIEAHSTPGRLLEDEFKFNPTFNDYVKVMESVKMDRSQKLIGDLDAYSSKKRSTGKDAMGAAGNKGKRRLVRLKEQPHNAAEDIDHEENKNGKNANLAGGHIGRRTRDKQSKDVRVSVKNKKRVVFQSGSGGGGWGLVEGLLEKKNVQRRVDKSRRKLDNNGSGNDSKEKGDYNLSRKINGDAMETRKNGSNVTKMHGTINVQPDKFVQSDTDDIDIEDRAAFKTFEVFTDVRNRPRVLRMEMEERIHTLAKKLNATDVNMPEWKFSHMMHSAKIKFSDHSILRVVQILGALGNWKRVLQVVQWLQSCERFKSYKSRYKVGYLTDTRYIYTTVLNVLGKAKKPIEALNIFYAMRQELSSYPDLAAYHCIAVTLGQEGLMKELFDVIDCMRAPPEKKFKLGPLQKWDPRLEPDLVVYNAVLNACVQQKQWEGAFWVLQQLKQQGIKPSNTTYGLVMEVMFACGKYNLVHEFFRKVKKSSIPGALNYKVLVNTLWKEGRIDEAILAVKDMERRGVVGSASLYYDLARCLCSTGRCQEALLQINNICKVAKKPLVVTYTGLIQTCLNSGSIENARYIFNQMHKFCSPNIVTCNIMLKSYIEHDMFKEAKDLFEKILDGSHQITSKTDLSNKVVPDKFTFNTMMEACAKTKNWHDFENVYQQMLNHGYHFDTRRHLHMVLDAFRAGKEQVLETTWEHLIRFGRIPPPPIIKERFCIKLMEDEPMAAISCIDIHQEIEMDAFSKKSWLNLLKNKSSCLKNDAIARLSHKLKDLIAETDHPHPVYRNLLNACTELDYHINNICKVAKKPLVVTYTGLIQTCLNSGSIENARYIFNQMHKFCSPNIVTCNIMLKSYIEHDMFKEAKDLFEKILDGSHQITSKTDLSNKVVPDKFTFNTMMEACAKTKNWHDFENVYQQMLNHGYHFDTRRHLHMVLDAFRAGKEQVLETTWEHLIRFGRIPPPPIIKERFCIKLMEDEPMAAISCIDIHQEIEMDAFSKKSWLNLLKNKSSCLKNDAIARLSHKLKDLIAETDHPHPVYRNLLNACTELDYHVTTFAALPDDRYFVRLKYHIFTFLVPDLVLIVSTLLMKAKERKRIHNARFDASQYAFFGNDVMEEVELGGLEEVDDGDPGFIGLNDEDNQFSYLGNGLEMGDLLDHNHPNVVKGIYYMNEAFVFRLLPVHSFAIEFESALTNRRDAISSQPPALVGSSTADWAQEQDFTKWLDQNILDNDSVQDGKRWWSQPHPSSARAGESGPLYRTSSYPQQPPQHNPSEPILIPKSSYTSYPPPGGPSQASPNHVHQINVSSPAAGLQMPFSAPNPSPFSQLHLAVPHGLQYGGNMSQLGPPGLSISNRQQNHWMNQANFFSGERSNFSANLMQQQLPQSNGLMPPQLFPPQHQHRMPQIQSSLSHISQMQSQLFNPHPSPLQMMNNFEPMLGMAELRDQRLKSVQKGRQMLRFSQHGSDTSSQKSDNGWPQFRSKYMSADEIENILRMQHAATHGSDPYVDDYYHQACLAKKSAGSRLKHHFCPTSIRDLPSRARAKDEPHAYLQVDALGRLPFSSIRRPRPLLEVDLPSASGDSILDQKSSVKPLEQEPMLAARITVEDGFCLLLDVDDIDRLLQFSLLQDGGSQLKRRRHALLEGLAASLQLVDPLGPGKAGNSVGLAPTDDLVFLRLVSLPKGRKHICLCYDCGAPLFDL</sequence>
<keyword evidence="1" id="KW-0677">Repeat</keyword>